<name>A0A420DMQ7_9FLAO</name>
<reference evidence="1 2" key="1">
    <citation type="submission" date="2018-09" db="EMBL/GenBank/DDBJ databases">
        <title>Genomic Encyclopedia of Archaeal and Bacterial Type Strains, Phase II (KMG-II): from individual species to whole genera.</title>
        <authorList>
            <person name="Goeker M."/>
        </authorList>
    </citation>
    <scope>NUCLEOTIDE SEQUENCE [LARGE SCALE GENOMIC DNA]</scope>
    <source>
        <strain evidence="1 2">DSM 26283</strain>
    </source>
</reference>
<proteinExistence type="predicted"/>
<dbReference type="AlphaFoldDB" id="A0A420DMQ7"/>
<accession>A0A420DMQ7</accession>
<gene>
    <name evidence="1" type="ORF">BXY80_1659</name>
</gene>
<evidence type="ECO:0000313" key="2">
    <source>
        <dbReference type="Proteomes" id="UP000284892"/>
    </source>
</evidence>
<dbReference type="EMBL" id="RAQJ01000002">
    <property type="protein sequence ID" value="RKE95467.1"/>
    <property type="molecule type" value="Genomic_DNA"/>
</dbReference>
<dbReference type="Proteomes" id="UP000284892">
    <property type="component" value="Unassembled WGS sequence"/>
</dbReference>
<keyword evidence="2" id="KW-1185">Reference proteome</keyword>
<protein>
    <submittedName>
        <fullName evidence="1">Uncharacterized protein</fullName>
    </submittedName>
</protein>
<evidence type="ECO:0000313" key="1">
    <source>
        <dbReference type="EMBL" id="RKE95467.1"/>
    </source>
</evidence>
<comment type="caution">
    <text evidence="1">The sequence shown here is derived from an EMBL/GenBank/DDBJ whole genome shotgun (WGS) entry which is preliminary data.</text>
</comment>
<sequence>MLSSDFRSENPLTQARTFHIQTRCATFEMTFEIGKYQVELLNESDYNPDSNDN</sequence>
<organism evidence="1 2">
    <name type="scientific">Ichthyenterobacterium magnum</name>
    <dbReference type="NCBI Taxonomy" id="1230530"/>
    <lineage>
        <taxon>Bacteria</taxon>
        <taxon>Pseudomonadati</taxon>
        <taxon>Bacteroidota</taxon>
        <taxon>Flavobacteriia</taxon>
        <taxon>Flavobacteriales</taxon>
        <taxon>Flavobacteriaceae</taxon>
        <taxon>Ichthyenterobacterium</taxon>
    </lineage>
</organism>
<feature type="non-terminal residue" evidence="1">
    <location>
        <position position="53"/>
    </location>
</feature>